<accession>X1LLU1</accession>
<name>X1LLU1_9ZZZZ</name>
<dbReference type="AlphaFoldDB" id="X1LLU1"/>
<proteinExistence type="predicted"/>
<organism evidence="1">
    <name type="scientific">marine sediment metagenome</name>
    <dbReference type="NCBI Taxonomy" id="412755"/>
    <lineage>
        <taxon>unclassified sequences</taxon>
        <taxon>metagenomes</taxon>
        <taxon>ecological metagenomes</taxon>
    </lineage>
</organism>
<sequence length="80" mass="9204">YEEASYLQRHSSRVYGDFSFPACPREEIIRGCVCHTKDIWQAWFSPSINRLKLEKIVCDTAAIILEEALGTNFMLGWSCT</sequence>
<feature type="non-terminal residue" evidence="1">
    <location>
        <position position="1"/>
    </location>
</feature>
<evidence type="ECO:0000313" key="1">
    <source>
        <dbReference type="EMBL" id="GAI20332.1"/>
    </source>
</evidence>
<gene>
    <name evidence="1" type="ORF">S06H3_35090</name>
</gene>
<comment type="caution">
    <text evidence="1">The sequence shown here is derived from an EMBL/GenBank/DDBJ whole genome shotgun (WGS) entry which is preliminary data.</text>
</comment>
<reference evidence="1" key="1">
    <citation type="journal article" date="2014" name="Front. Microbiol.">
        <title>High frequency of phylogenetically diverse reductive dehalogenase-homologous genes in deep subseafloor sedimentary metagenomes.</title>
        <authorList>
            <person name="Kawai M."/>
            <person name="Futagami T."/>
            <person name="Toyoda A."/>
            <person name="Takaki Y."/>
            <person name="Nishi S."/>
            <person name="Hori S."/>
            <person name="Arai W."/>
            <person name="Tsubouchi T."/>
            <person name="Morono Y."/>
            <person name="Uchiyama I."/>
            <person name="Ito T."/>
            <person name="Fujiyama A."/>
            <person name="Inagaki F."/>
            <person name="Takami H."/>
        </authorList>
    </citation>
    <scope>NUCLEOTIDE SEQUENCE</scope>
    <source>
        <strain evidence="1">Expedition CK06-06</strain>
    </source>
</reference>
<protein>
    <submittedName>
        <fullName evidence="1">Uncharacterized protein</fullName>
    </submittedName>
</protein>
<dbReference type="EMBL" id="BARV01021140">
    <property type="protein sequence ID" value="GAI20332.1"/>
    <property type="molecule type" value="Genomic_DNA"/>
</dbReference>